<dbReference type="Pfam" id="PF07983">
    <property type="entry name" value="X8"/>
    <property type="match status" value="1"/>
</dbReference>
<feature type="transmembrane region" description="Helical" evidence="19">
    <location>
        <begin position="448"/>
        <end position="467"/>
    </location>
</feature>
<evidence type="ECO:0000256" key="17">
    <source>
        <dbReference type="RuleBase" id="RU004335"/>
    </source>
</evidence>
<evidence type="ECO:0000256" key="13">
    <source>
        <dbReference type="ARBA" id="ARBA00023288"/>
    </source>
</evidence>
<dbReference type="GO" id="GO:0005975">
    <property type="term" value="P:carbohydrate metabolic process"/>
    <property type="evidence" value="ECO:0007669"/>
    <property type="project" value="InterPro"/>
</dbReference>
<evidence type="ECO:0000256" key="14">
    <source>
        <dbReference type="ARBA" id="ARBA00023295"/>
    </source>
</evidence>
<keyword evidence="10 19" id="KW-0472">Membrane</keyword>
<accession>A0A067KGD8</accession>
<evidence type="ECO:0000256" key="1">
    <source>
        <dbReference type="ARBA" id="ARBA00000382"/>
    </source>
</evidence>
<dbReference type="GO" id="GO:0006952">
    <property type="term" value="P:defense response"/>
    <property type="evidence" value="ECO:0007669"/>
    <property type="project" value="UniProtKB-KW"/>
</dbReference>
<keyword evidence="22" id="KW-1185">Reference proteome</keyword>
<proteinExistence type="inferred from homology"/>
<evidence type="ECO:0000256" key="15">
    <source>
        <dbReference type="ARBA" id="ARBA00033335"/>
    </source>
</evidence>
<evidence type="ECO:0000313" key="21">
    <source>
        <dbReference type="EMBL" id="KDP35276.1"/>
    </source>
</evidence>
<dbReference type="EMBL" id="KK914490">
    <property type="protein sequence ID" value="KDP35276.1"/>
    <property type="molecule type" value="Genomic_DNA"/>
</dbReference>
<dbReference type="EC" id="3.2.1.39" evidence="4"/>
<evidence type="ECO:0000256" key="8">
    <source>
        <dbReference type="ARBA" id="ARBA00022801"/>
    </source>
</evidence>
<dbReference type="PANTHER" id="PTHR32227">
    <property type="entry name" value="GLUCAN ENDO-1,3-BETA-GLUCOSIDASE BG1-RELATED-RELATED"/>
    <property type="match status" value="1"/>
</dbReference>
<keyword evidence="11" id="KW-1015">Disulfide bond</keyword>
<keyword evidence="12" id="KW-0325">Glycoprotein</keyword>
<name>A0A067KGD8_JATCU</name>
<feature type="domain" description="X8" evidence="20">
    <location>
        <begin position="350"/>
        <end position="435"/>
    </location>
</feature>
<sequence length="468" mass="52059">MQAFSSIVPGLGVNWGNIASHPLNPNIVVQMLKDNGIKRVKLFDFDSWTLNCLAGSGIEVMVAIPNKLLEDMATSYDHAKDWVKDNVAEYLKDKGGVDIRYVAVGNEPFLKAYDGEYLKTTFPALKNIQKALNEHKLGDKIKATIPFNADVYDGNKPSEGNFRSDVRDVMQKIVKFLHQHKAPFVVNIYPFISVYQSSGFPLDYAFFEGSSRKVSDKNVSYSNVFDANYDTLVWSLEKAGVPNLEILVGEIGWPTDGSPYANTQYAGRFYDGLLRRLASKKGTPLRPGIIIVYLFGLLDEDMKSIEPGNFERHWGIYRYDGQPKFPIDLSGQGKNKMLVAAKGVQYLPKQWCVLSEDVIDANNNLIPAGLTYACSRSDCTSLTYGSSCGSMQLRSNVSYAFNMYFQMNDQDVAACDFNGLGTIVTRNASQGTCLFPIQIVSEGERVKLLHGGSISFLGLFLLSFFILL</sequence>
<dbReference type="SMART" id="SM00768">
    <property type="entry name" value="X8"/>
    <property type="match status" value="1"/>
</dbReference>
<keyword evidence="13" id="KW-0449">Lipoprotein</keyword>
<evidence type="ECO:0000256" key="16">
    <source>
        <dbReference type="ARBA" id="ARBA00033417"/>
    </source>
</evidence>
<keyword evidence="8 18" id="KW-0378">Hydrolase</keyword>
<keyword evidence="5" id="KW-1003">Cell membrane</keyword>
<keyword evidence="19" id="KW-0812">Transmembrane</keyword>
<evidence type="ECO:0000256" key="4">
    <source>
        <dbReference type="ARBA" id="ARBA00012780"/>
    </source>
</evidence>
<dbReference type="AlphaFoldDB" id="A0A067KGD8"/>
<dbReference type="Pfam" id="PF00332">
    <property type="entry name" value="Glyco_hydro_17"/>
    <property type="match status" value="1"/>
</dbReference>
<dbReference type="STRING" id="180498.A0A067KGD8"/>
<keyword evidence="14 18" id="KW-0326">Glycosidase</keyword>
<evidence type="ECO:0000313" key="22">
    <source>
        <dbReference type="Proteomes" id="UP000027138"/>
    </source>
</evidence>
<evidence type="ECO:0000256" key="7">
    <source>
        <dbReference type="ARBA" id="ARBA00022729"/>
    </source>
</evidence>
<comment type="similarity">
    <text evidence="3 17">Belongs to the glycosyl hydrolase 17 family.</text>
</comment>
<evidence type="ECO:0000256" key="11">
    <source>
        <dbReference type="ARBA" id="ARBA00023157"/>
    </source>
</evidence>
<protein>
    <recommendedName>
        <fullName evidence="4">glucan endo-1,3-beta-D-glucosidase</fullName>
        <ecNumber evidence="4">3.2.1.39</ecNumber>
    </recommendedName>
    <alternativeName>
        <fullName evidence="15">(1-&gt;3)-beta-glucan endohydrolase</fullName>
    </alternativeName>
    <alternativeName>
        <fullName evidence="16">Beta-1,3-endoglucanase</fullName>
    </alternativeName>
</protein>
<dbReference type="PROSITE" id="PS00587">
    <property type="entry name" value="GLYCOSYL_HYDROL_F17"/>
    <property type="match status" value="1"/>
</dbReference>
<dbReference type="GO" id="GO:0005886">
    <property type="term" value="C:plasma membrane"/>
    <property type="evidence" value="ECO:0007669"/>
    <property type="project" value="UniProtKB-SubCell"/>
</dbReference>
<dbReference type="GO" id="GO:0042973">
    <property type="term" value="F:glucan endo-1,3-beta-D-glucosidase activity"/>
    <property type="evidence" value="ECO:0007669"/>
    <property type="project" value="UniProtKB-EC"/>
</dbReference>
<dbReference type="InterPro" id="IPR012946">
    <property type="entry name" value="X8"/>
</dbReference>
<comment type="subcellular location">
    <subcellularLocation>
        <location evidence="2">Cell membrane</location>
        <topology evidence="2">Lipid-anchor</topology>
        <topology evidence="2">GPI-anchor</topology>
    </subcellularLocation>
</comment>
<evidence type="ECO:0000259" key="20">
    <source>
        <dbReference type="SMART" id="SM00768"/>
    </source>
</evidence>
<evidence type="ECO:0000256" key="19">
    <source>
        <dbReference type="SAM" id="Phobius"/>
    </source>
</evidence>
<dbReference type="Gene3D" id="3.20.20.80">
    <property type="entry name" value="Glycosidases"/>
    <property type="match status" value="1"/>
</dbReference>
<dbReference type="Gene3D" id="1.20.58.1040">
    <property type="match status" value="1"/>
</dbReference>
<dbReference type="InterPro" id="IPR017853">
    <property type="entry name" value="GH"/>
</dbReference>
<evidence type="ECO:0000256" key="5">
    <source>
        <dbReference type="ARBA" id="ARBA00022475"/>
    </source>
</evidence>
<evidence type="ECO:0000256" key="2">
    <source>
        <dbReference type="ARBA" id="ARBA00004609"/>
    </source>
</evidence>
<evidence type="ECO:0000256" key="18">
    <source>
        <dbReference type="RuleBase" id="RU004336"/>
    </source>
</evidence>
<dbReference type="FunFam" id="3.20.20.80:FF:000008">
    <property type="entry name" value="Glucan endo-1,3-beta-glucosidase 5"/>
    <property type="match status" value="1"/>
</dbReference>
<evidence type="ECO:0000256" key="12">
    <source>
        <dbReference type="ARBA" id="ARBA00023180"/>
    </source>
</evidence>
<comment type="catalytic activity">
    <reaction evidence="1">
        <text>Hydrolysis of (1-&gt;3)-beta-D-glucosidic linkages in (1-&gt;3)-beta-D-glucans.</text>
        <dbReference type="EC" id="3.2.1.39"/>
    </reaction>
</comment>
<dbReference type="InterPro" id="IPR000490">
    <property type="entry name" value="Glyco_hydro_17"/>
</dbReference>
<organism evidence="21 22">
    <name type="scientific">Jatropha curcas</name>
    <name type="common">Barbados nut</name>
    <dbReference type="NCBI Taxonomy" id="180498"/>
    <lineage>
        <taxon>Eukaryota</taxon>
        <taxon>Viridiplantae</taxon>
        <taxon>Streptophyta</taxon>
        <taxon>Embryophyta</taxon>
        <taxon>Tracheophyta</taxon>
        <taxon>Spermatophyta</taxon>
        <taxon>Magnoliopsida</taxon>
        <taxon>eudicotyledons</taxon>
        <taxon>Gunneridae</taxon>
        <taxon>Pentapetalae</taxon>
        <taxon>rosids</taxon>
        <taxon>fabids</taxon>
        <taxon>Malpighiales</taxon>
        <taxon>Euphorbiaceae</taxon>
        <taxon>Crotonoideae</taxon>
        <taxon>Jatropheae</taxon>
        <taxon>Jatropha</taxon>
    </lineage>
</organism>
<dbReference type="InterPro" id="IPR044965">
    <property type="entry name" value="Glyco_hydro_17_plant"/>
</dbReference>
<evidence type="ECO:0000256" key="3">
    <source>
        <dbReference type="ARBA" id="ARBA00008773"/>
    </source>
</evidence>
<dbReference type="FunFam" id="1.20.58.1040:FF:000002">
    <property type="entry name" value="Glucan endo-1,3-beta-glucosidase 8"/>
    <property type="match status" value="1"/>
</dbReference>
<evidence type="ECO:0000256" key="6">
    <source>
        <dbReference type="ARBA" id="ARBA00022622"/>
    </source>
</evidence>
<dbReference type="GO" id="GO:0098552">
    <property type="term" value="C:side of membrane"/>
    <property type="evidence" value="ECO:0007669"/>
    <property type="project" value="UniProtKB-KW"/>
</dbReference>
<keyword evidence="6" id="KW-0336">GPI-anchor</keyword>
<keyword evidence="7" id="KW-0732">Signal</keyword>
<dbReference type="SUPFAM" id="SSF51445">
    <property type="entry name" value="(Trans)glycosidases"/>
    <property type="match status" value="1"/>
</dbReference>
<dbReference type="Proteomes" id="UP000027138">
    <property type="component" value="Unassembled WGS sequence"/>
</dbReference>
<reference evidence="21 22" key="1">
    <citation type="journal article" date="2014" name="PLoS ONE">
        <title>Global Analysis of Gene Expression Profiles in Physic Nut (Jatropha curcas L.) Seedlings Exposed to Salt Stress.</title>
        <authorList>
            <person name="Zhang L."/>
            <person name="Zhang C."/>
            <person name="Wu P."/>
            <person name="Chen Y."/>
            <person name="Li M."/>
            <person name="Jiang H."/>
            <person name="Wu G."/>
        </authorList>
    </citation>
    <scope>NUCLEOTIDE SEQUENCE [LARGE SCALE GENOMIC DNA]</scope>
    <source>
        <strain evidence="22">cv. GZQX0401</strain>
        <tissue evidence="21">Young leaves</tissue>
    </source>
</reference>
<gene>
    <name evidence="21" type="ORF">JCGZ_09435</name>
</gene>
<evidence type="ECO:0000256" key="9">
    <source>
        <dbReference type="ARBA" id="ARBA00022821"/>
    </source>
</evidence>
<keyword evidence="9" id="KW-0611">Plant defense</keyword>
<evidence type="ECO:0000256" key="10">
    <source>
        <dbReference type="ARBA" id="ARBA00023136"/>
    </source>
</evidence>
<dbReference type="OrthoDB" id="408788at2759"/>
<keyword evidence="19" id="KW-1133">Transmembrane helix</keyword>